<gene>
    <name evidence="2" type="ORF">LQV63_12605</name>
</gene>
<dbReference type="EMBL" id="JAJNBZ010000008">
    <property type="protein sequence ID" value="MCE5170151.1"/>
    <property type="molecule type" value="Genomic_DNA"/>
</dbReference>
<name>A0ABS8YIK4_9BACL</name>
<dbReference type="CDD" id="cd03801">
    <property type="entry name" value="GT4_PimA-like"/>
    <property type="match status" value="1"/>
</dbReference>
<comment type="caution">
    <text evidence="2">The sequence shown here is derived from an EMBL/GenBank/DDBJ whole genome shotgun (WGS) entry which is preliminary data.</text>
</comment>
<evidence type="ECO:0000313" key="2">
    <source>
        <dbReference type="EMBL" id="MCE5170151.1"/>
    </source>
</evidence>
<dbReference type="Pfam" id="PF00534">
    <property type="entry name" value="Glycos_transf_1"/>
    <property type="match status" value="1"/>
</dbReference>
<organism evidence="2 3">
    <name type="scientific">Paenibacillus profundus</name>
    <dbReference type="NCBI Taxonomy" id="1173085"/>
    <lineage>
        <taxon>Bacteria</taxon>
        <taxon>Bacillati</taxon>
        <taxon>Bacillota</taxon>
        <taxon>Bacilli</taxon>
        <taxon>Bacillales</taxon>
        <taxon>Paenibacillaceae</taxon>
        <taxon>Paenibacillus</taxon>
    </lineage>
</organism>
<feature type="domain" description="Glycosyl transferase family 1" evidence="1">
    <location>
        <begin position="196"/>
        <end position="360"/>
    </location>
</feature>
<proteinExistence type="predicted"/>
<dbReference type="PANTHER" id="PTHR45947:SF3">
    <property type="entry name" value="SULFOQUINOVOSYL TRANSFERASE SQD2"/>
    <property type="match status" value="1"/>
</dbReference>
<reference evidence="2 3" key="1">
    <citation type="submission" date="2021-11" db="EMBL/GenBank/DDBJ databases">
        <title>Draft genome sequence of Paenibacillus profundus YoMME, a new Gram-positive bacteria with exoelectrogenic properties.</title>
        <authorList>
            <person name="Hubenova Y."/>
            <person name="Hubenova E."/>
            <person name="Manasiev Y."/>
            <person name="Peykov S."/>
            <person name="Mitov M."/>
        </authorList>
    </citation>
    <scope>NUCLEOTIDE SEQUENCE [LARGE SCALE GENOMIC DNA]</scope>
    <source>
        <strain evidence="2 3">YoMME</strain>
    </source>
</reference>
<keyword evidence="3" id="KW-1185">Reference proteome</keyword>
<accession>A0ABS8YIK4</accession>
<dbReference type="Proteomes" id="UP001199916">
    <property type="component" value="Unassembled WGS sequence"/>
</dbReference>
<protein>
    <submittedName>
        <fullName evidence="2">Glycosyltransferase family 4 protein</fullName>
    </submittedName>
</protein>
<evidence type="ECO:0000313" key="3">
    <source>
        <dbReference type="Proteomes" id="UP001199916"/>
    </source>
</evidence>
<dbReference type="Gene3D" id="3.40.50.2000">
    <property type="entry name" value="Glycogen Phosphorylase B"/>
    <property type="match status" value="2"/>
</dbReference>
<dbReference type="InterPro" id="IPR050194">
    <property type="entry name" value="Glycosyltransferase_grp1"/>
</dbReference>
<sequence length="386" mass="43646">MRLPKVAVITPGTFPIPSGSSSSVERVVEYVSGLASDRMEARIYSKQWFGQERYGTVRGVPCERVSAGSARMYLQGVMQRLRSFAPDIIQVENRPRFVLPLIRSFPDSRVWLSLHSTTFINPKHIAPRMLRLALRAVERIFVNSRYLFNQVAAVCPDCAGRIIINPLGVDGERFISRWTDDGERRVRAGKQMQGWEHRDIIMYVGRIIPLKGVHFLLRALPQVIAKHPQALFVIVGSAFYGSPRKTAYVRKLERIGRRYPHHVRFIPYVPHQEVPKWYTLADIVVVSSVAREAFGLVNLEAMASGVPVVATRVGGIQEVVKDGVTGLLVPPFRLKEQLTGALVHMLGDSEMRRRMGEAAVQHVQTHFTWKQTAERWADEVCGCQIE</sequence>
<dbReference type="PANTHER" id="PTHR45947">
    <property type="entry name" value="SULFOQUINOVOSYL TRANSFERASE SQD2"/>
    <property type="match status" value="1"/>
</dbReference>
<dbReference type="InterPro" id="IPR001296">
    <property type="entry name" value="Glyco_trans_1"/>
</dbReference>
<dbReference type="RefSeq" id="WP_233696959.1">
    <property type="nucleotide sequence ID" value="NZ_JAJNBZ010000008.1"/>
</dbReference>
<dbReference type="SUPFAM" id="SSF53756">
    <property type="entry name" value="UDP-Glycosyltransferase/glycogen phosphorylase"/>
    <property type="match status" value="1"/>
</dbReference>
<evidence type="ECO:0000259" key="1">
    <source>
        <dbReference type="Pfam" id="PF00534"/>
    </source>
</evidence>